<dbReference type="AlphaFoldDB" id="A0A0B0PCK1"/>
<organism evidence="1 2">
    <name type="scientific">Gossypium arboreum</name>
    <name type="common">Tree cotton</name>
    <name type="synonym">Gossypium nanking</name>
    <dbReference type="NCBI Taxonomy" id="29729"/>
    <lineage>
        <taxon>Eukaryota</taxon>
        <taxon>Viridiplantae</taxon>
        <taxon>Streptophyta</taxon>
        <taxon>Embryophyta</taxon>
        <taxon>Tracheophyta</taxon>
        <taxon>Spermatophyta</taxon>
        <taxon>Magnoliopsida</taxon>
        <taxon>eudicotyledons</taxon>
        <taxon>Gunneridae</taxon>
        <taxon>Pentapetalae</taxon>
        <taxon>rosids</taxon>
        <taxon>malvids</taxon>
        <taxon>Malvales</taxon>
        <taxon>Malvaceae</taxon>
        <taxon>Malvoideae</taxon>
        <taxon>Gossypium</taxon>
    </lineage>
</organism>
<dbReference type="EMBL" id="KN420717">
    <property type="protein sequence ID" value="KHG22124.1"/>
    <property type="molecule type" value="Genomic_DNA"/>
</dbReference>
<gene>
    <name evidence="1" type="ORF">F383_28188</name>
</gene>
<evidence type="ECO:0000313" key="2">
    <source>
        <dbReference type="Proteomes" id="UP000032142"/>
    </source>
</evidence>
<dbReference type="Proteomes" id="UP000032142">
    <property type="component" value="Unassembled WGS sequence"/>
</dbReference>
<keyword evidence="2" id="KW-1185">Reference proteome</keyword>
<protein>
    <submittedName>
        <fullName evidence="1">Uncharacterized protein</fullName>
    </submittedName>
</protein>
<proteinExistence type="predicted"/>
<name>A0A0B0PCK1_GOSAR</name>
<accession>A0A0B0PCK1</accession>
<sequence length="40" mass="4479">MLTQISLLDDYLAHKEALEDMFKLQTNPSTIGGFIDLPQA</sequence>
<evidence type="ECO:0000313" key="1">
    <source>
        <dbReference type="EMBL" id="KHG22124.1"/>
    </source>
</evidence>
<reference evidence="2" key="1">
    <citation type="submission" date="2014-09" db="EMBL/GenBank/DDBJ databases">
        <authorList>
            <person name="Mudge J."/>
            <person name="Ramaraj T."/>
            <person name="Lindquist I.E."/>
            <person name="Bharti A.K."/>
            <person name="Sundararajan A."/>
            <person name="Cameron C.T."/>
            <person name="Woodward J.E."/>
            <person name="May G.D."/>
            <person name="Brubaker C."/>
            <person name="Broadhvest J."/>
            <person name="Wilkins T.A."/>
        </authorList>
    </citation>
    <scope>NUCLEOTIDE SEQUENCE</scope>
    <source>
        <strain evidence="2">cv. AKA8401</strain>
    </source>
</reference>